<dbReference type="Gene3D" id="1.25.40.10">
    <property type="entry name" value="Tetratricopeptide repeat domain"/>
    <property type="match status" value="1"/>
</dbReference>
<evidence type="ECO:0008006" key="3">
    <source>
        <dbReference type="Google" id="ProtNLM"/>
    </source>
</evidence>
<gene>
    <name evidence="1" type="ORF">AU468_10870</name>
</gene>
<dbReference type="Proteomes" id="UP000237350">
    <property type="component" value="Unassembled WGS sequence"/>
</dbReference>
<dbReference type="SUPFAM" id="SSF48452">
    <property type="entry name" value="TPR-like"/>
    <property type="match status" value="1"/>
</dbReference>
<dbReference type="AlphaFoldDB" id="A0A2S4JI57"/>
<evidence type="ECO:0000313" key="1">
    <source>
        <dbReference type="EMBL" id="POQ99110.1"/>
    </source>
</evidence>
<dbReference type="InterPro" id="IPR011990">
    <property type="entry name" value="TPR-like_helical_dom_sf"/>
</dbReference>
<keyword evidence="2" id="KW-1185">Reference proteome</keyword>
<name>A0A2S4JI57_9SPIO</name>
<organism evidence="1 2">
    <name type="scientific">Alkalispirochaeta sphaeroplastigenens</name>
    <dbReference type="NCBI Taxonomy" id="1187066"/>
    <lineage>
        <taxon>Bacteria</taxon>
        <taxon>Pseudomonadati</taxon>
        <taxon>Spirochaetota</taxon>
        <taxon>Spirochaetia</taxon>
        <taxon>Spirochaetales</taxon>
        <taxon>Spirochaetaceae</taxon>
        <taxon>Alkalispirochaeta</taxon>
    </lineage>
</organism>
<evidence type="ECO:0000313" key="2">
    <source>
        <dbReference type="Proteomes" id="UP000237350"/>
    </source>
</evidence>
<dbReference type="OrthoDB" id="370628at2"/>
<reference evidence="2" key="1">
    <citation type="submission" date="2015-12" db="EMBL/GenBank/DDBJ databases">
        <authorList>
            <person name="Lodha T.D."/>
            <person name="Chintalapati S."/>
            <person name="Chintalapati V.R."/>
            <person name="Sravanthi T."/>
        </authorList>
    </citation>
    <scope>NUCLEOTIDE SEQUENCE [LARGE SCALE GENOMIC DNA]</scope>
    <source>
        <strain evidence="2">JC133</strain>
    </source>
</reference>
<comment type="caution">
    <text evidence="1">The sequence shown here is derived from an EMBL/GenBank/DDBJ whole genome shotgun (WGS) entry which is preliminary data.</text>
</comment>
<proteinExistence type="predicted"/>
<accession>A0A2S4JI57</accession>
<dbReference type="EMBL" id="LPWH01000111">
    <property type="protein sequence ID" value="POQ99110.1"/>
    <property type="molecule type" value="Genomic_DNA"/>
</dbReference>
<sequence length="304" mass="35032">MFFTQEQISSLLTGVPATARDRELEETLTHLAPRLAAKRNEYRHFGPYWWWVKPLVKRLPGTRKSWLRGSYQDTSFLDAVDATVPLPEESPAAGKDEVNRWLAWLGLRYYDAEIVDETPASLHIVERADKTVIAYRIYDADASEQMDLFGENNESKEELAQFLADPVRFSGSAWLKRADRYIEEGDLLRGSAALRRAVDRAIDEKDRSTAWIRLGQVFQEHHHTRKAIFCFHNAWERDREGWIQGLIAEAYLEDHQPHQALGCYEAALQAMPGNPEYRAGLERCQRLIGEQSRTFSLDQDRVAP</sequence>
<dbReference type="RefSeq" id="WP_103680746.1">
    <property type="nucleotide sequence ID" value="NZ_LPWH01000111.1"/>
</dbReference>
<protein>
    <recommendedName>
        <fullName evidence="3">Tetratricopeptide repeat protein</fullName>
    </recommendedName>
</protein>